<organism evidence="2 3">
    <name type="scientific">Parthenolecanium corni</name>
    <dbReference type="NCBI Taxonomy" id="536013"/>
    <lineage>
        <taxon>Eukaryota</taxon>
        <taxon>Metazoa</taxon>
        <taxon>Ecdysozoa</taxon>
        <taxon>Arthropoda</taxon>
        <taxon>Hexapoda</taxon>
        <taxon>Insecta</taxon>
        <taxon>Pterygota</taxon>
        <taxon>Neoptera</taxon>
        <taxon>Paraneoptera</taxon>
        <taxon>Hemiptera</taxon>
        <taxon>Sternorrhyncha</taxon>
        <taxon>Coccoidea</taxon>
        <taxon>Coccidae</taxon>
        <taxon>Parthenolecanium</taxon>
    </lineage>
</organism>
<feature type="compositionally biased region" description="Low complexity" evidence="1">
    <location>
        <begin position="153"/>
        <end position="163"/>
    </location>
</feature>
<feature type="region of interest" description="Disordered" evidence="1">
    <location>
        <begin position="133"/>
        <end position="172"/>
    </location>
</feature>
<evidence type="ECO:0000313" key="3">
    <source>
        <dbReference type="Proteomes" id="UP001367676"/>
    </source>
</evidence>
<proteinExistence type="predicted"/>
<comment type="caution">
    <text evidence="2">The sequence shown here is derived from an EMBL/GenBank/DDBJ whole genome shotgun (WGS) entry which is preliminary data.</text>
</comment>
<dbReference type="Proteomes" id="UP001367676">
    <property type="component" value="Unassembled WGS sequence"/>
</dbReference>
<feature type="region of interest" description="Disordered" evidence="1">
    <location>
        <begin position="1"/>
        <end position="38"/>
    </location>
</feature>
<dbReference type="AlphaFoldDB" id="A0AAN9Y382"/>
<keyword evidence="3" id="KW-1185">Reference proteome</keyword>
<gene>
    <name evidence="2" type="ORF">V9T40_005343</name>
</gene>
<dbReference type="EMBL" id="JBBCAQ010000023">
    <property type="protein sequence ID" value="KAK7588098.1"/>
    <property type="molecule type" value="Genomic_DNA"/>
</dbReference>
<evidence type="ECO:0000256" key="1">
    <source>
        <dbReference type="SAM" id="MobiDB-lite"/>
    </source>
</evidence>
<name>A0AAN9Y382_9HEMI</name>
<reference evidence="2 3" key="1">
    <citation type="submission" date="2024-03" db="EMBL/GenBank/DDBJ databases">
        <title>Adaptation during the transition from Ophiocordyceps entomopathogen to insect associate is accompanied by gene loss and intensified selection.</title>
        <authorList>
            <person name="Ward C.M."/>
            <person name="Onetto C.A."/>
            <person name="Borneman A.R."/>
        </authorList>
    </citation>
    <scope>NUCLEOTIDE SEQUENCE [LARGE SCALE GENOMIC DNA]</scope>
    <source>
        <strain evidence="2">AWRI1</strain>
        <tissue evidence="2">Single Adult Female</tissue>
    </source>
</reference>
<protein>
    <submittedName>
        <fullName evidence="2">Uncharacterized protein</fullName>
    </submittedName>
</protein>
<accession>A0AAN9Y382</accession>
<sequence>MEGTHPHTRSVPFTRATSARIAEISTPSSQPPGKRGRLEEMSAKDFRPKAGVMSSIFIFYTQYAKRQQQQLNALPCRSRLNEYTNSKTLSMFGNRILCKGAEMEICAYGYSTKGYSLIITYLHAASSLSSSSPSPRISSHLTPSHPADKAATSSSVSMSPNSSPAGNYFYYR</sequence>
<evidence type="ECO:0000313" key="2">
    <source>
        <dbReference type="EMBL" id="KAK7588098.1"/>
    </source>
</evidence>